<feature type="non-terminal residue" evidence="1">
    <location>
        <position position="138"/>
    </location>
</feature>
<accession>A0ACC1JDB5</accession>
<keyword evidence="2" id="KW-1185">Reference proteome</keyword>
<name>A0ACC1JDB5_9FUNG</name>
<organism evidence="1 2">
    <name type="scientific">Linderina macrospora</name>
    <dbReference type="NCBI Taxonomy" id="4868"/>
    <lineage>
        <taxon>Eukaryota</taxon>
        <taxon>Fungi</taxon>
        <taxon>Fungi incertae sedis</taxon>
        <taxon>Zoopagomycota</taxon>
        <taxon>Kickxellomycotina</taxon>
        <taxon>Kickxellomycetes</taxon>
        <taxon>Kickxellales</taxon>
        <taxon>Kickxellaceae</taxon>
        <taxon>Linderina</taxon>
    </lineage>
</organism>
<gene>
    <name evidence="1" type="ORF">FBU59_001773</name>
</gene>
<proteinExistence type="predicted"/>
<comment type="caution">
    <text evidence="1">The sequence shown here is derived from an EMBL/GenBank/DDBJ whole genome shotgun (WGS) entry which is preliminary data.</text>
</comment>
<reference evidence="1" key="1">
    <citation type="submission" date="2022-07" db="EMBL/GenBank/DDBJ databases">
        <title>Phylogenomic reconstructions and comparative analyses of Kickxellomycotina fungi.</title>
        <authorList>
            <person name="Reynolds N.K."/>
            <person name="Stajich J.E."/>
            <person name="Barry K."/>
            <person name="Grigoriev I.V."/>
            <person name="Crous P."/>
            <person name="Smith M.E."/>
        </authorList>
    </citation>
    <scope>NUCLEOTIDE SEQUENCE</scope>
    <source>
        <strain evidence="1">NRRL 5244</strain>
    </source>
</reference>
<dbReference type="Proteomes" id="UP001150603">
    <property type="component" value="Unassembled WGS sequence"/>
</dbReference>
<sequence length="138" mass="14735">MSGTSPLAIETSRSFQGPKSKTTGSPSASPRPALGAIREAFDSASSLAWTERPGSTYSYASVEQSAPHDYVESPIDAPVNIGRFPLSAMAGPNSRRARYQGSYAGNSESASPVREATGEDIVRKYFANQRRVMSGRET</sequence>
<evidence type="ECO:0000313" key="2">
    <source>
        <dbReference type="Proteomes" id="UP001150603"/>
    </source>
</evidence>
<protein>
    <submittedName>
        <fullName evidence="1">Uncharacterized protein</fullName>
    </submittedName>
</protein>
<dbReference type="EMBL" id="JANBPW010000853">
    <property type="protein sequence ID" value="KAJ1948046.1"/>
    <property type="molecule type" value="Genomic_DNA"/>
</dbReference>
<evidence type="ECO:0000313" key="1">
    <source>
        <dbReference type="EMBL" id="KAJ1948046.1"/>
    </source>
</evidence>